<dbReference type="InterPro" id="IPR039609">
    <property type="entry name" value="VQ_15/22"/>
</dbReference>
<feature type="region of interest" description="Disordered" evidence="1">
    <location>
        <begin position="129"/>
        <end position="158"/>
    </location>
</feature>
<protein>
    <recommendedName>
        <fullName evidence="2">VQ domain-containing protein</fullName>
    </recommendedName>
</protein>
<feature type="compositionally biased region" description="Basic and acidic residues" evidence="1">
    <location>
        <begin position="41"/>
        <end position="50"/>
    </location>
</feature>
<evidence type="ECO:0000256" key="1">
    <source>
        <dbReference type="SAM" id="MobiDB-lite"/>
    </source>
</evidence>
<sequence length="213" mass="22961">MLNSSSTHDQQSTMDSQEYETLDAKVHTSEIHQLFNNTTTDRVDRPDKKVTSSASPMRGGGNPSLSPKPVRRRSKASKKTPTKVLNTNSNNFRALVQQYTGCPSRTSGSGTFKGPINWNFSNYRPPQDVSTVSDGIKSSHLHRNTSTSSSTLASASPYGHHQQLSSDFFQVDGFAADGGLVPGQGSAGLGLDTAMILDEGFAAMGNNTESYPW</sequence>
<feature type="domain" description="VQ" evidence="2">
    <location>
        <begin position="81"/>
        <end position="104"/>
    </location>
</feature>
<evidence type="ECO:0000313" key="4">
    <source>
        <dbReference type="Proteomes" id="UP001346149"/>
    </source>
</evidence>
<reference evidence="3 4" key="1">
    <citation type="journal article" date="2023" name="Hortic Res">
        <title>Pangenome of water caltrop reveals structural variations and asymmetric subgenome divergence after allopolyploidization.</title>
        <authorList>
            <person name="Zhang X."/>
            <person name="Chen Y."/>
            <person name="Wang L."/>
            <person name="Yuan Y."/>
            <person name="Fang M."/>
            <person name="Shi L."/>
            <person name="Lu R."/>
            <person name="Comes H.P."/>
            <person name="Ma Y."/>
            <person name="Chen Y."/>
            <person name="Huang G."/>
            <person name="Zhou Y."/>
            <person name="Zheng Z."/>
            <person name="Qiu Y."/>
        </authorList>
    </citation>
    <scope>NUCLEOTIDE SEQUENCE [LARGE SCALE GENOMIC DNA]</scope>
    <source>
        <strain evidence="3">F231</strain>
    </source>
</reference>
<dbReference type="PANTHER" id="PTHR33179:SF39">
    <property type="entry name" value="VQ MOTIF PROTEIN"/>
    <property type="match status" value="1"/>
</dbReference>
<name>A0AAN7KSE1_TRANT</name>
<feature type="compositionally biased region" description="Low complexity" evidence="1">
    <location>
        <begin position="145"/>
        <end position="156"/>
    </location>
</feature>
<dbReference type="Pfam" id="PF05678">
    <property type="entry name" value="VQ"/>
    <property type="match status" value="1"/>
</dbReference>
<feature type="compositionally biased region" description="Basic residues" evidence="1">
    <location>
        <begin position="69"/>
        <end position="81"/>
    </location>
</feature>
<accession>A0AAN7KSE1</accession>
<feature type="compositionally biased region" description="Polar residues" evidence="1">
    <location>
        <begin position="1"/>
        <end position="16"/>
    </location>
</feature>
<dbReference type="Proteomes" id="UP001346149">
    <property type="component" value="Unassembled WGS sequence"/>
</dbReference>
<feature type="region of interest" description="Disordered" evidence="1">
    <location>
        <begin position="1"/>
        <end position="91"/>
    </location>
</feature>
<dbReference type="PANTHER" id="PTHR33179">
    <property type="entry name" value="VQ MOTIF-CONTAINING PROTEIN"/>
    <property type="match status" value="1"/>
</dbReference>
<dbReference type="EMBL" id="JAXQNO010000020">
    <property type="protein sequence ID" value="KAK4772482.1"/>
    <property type="molecule type" value="Genomic_DNA"/>
</dbReference>
<evidence type="ECO:0000313" key="3">
    <source>
        <dbReference type="EMBL" id="KAK4772482.1"/>
    </source>
</evidence>
<evidence type="ECO:0000259" key="2">
    <source>
        <dbReference type="Pfam" id="PF05678"/>
    </source>
</evidence>
<comment type="caution">
    <text evidence="3">The sequence shown here is derived from an EMBL/GenBank/DDBJ whole genome shotgun (WGS) entry which is preliminary data.</text>
</comment>
<keyword evidence="4" id="KW-1185">Reference proteome</keyword>
<dbReference type="InterPro" id="IPR008889">
    <property type="entry name" value="VQ"/>
</dbReference>
<organism evidence="3 4">
    <name type="scientific">Trapa natans</name>
    <name type="common">Water chestnut</name>
    <dbReference type="NCBI Taxonomy" id="22666"/>
    <lineage>
        <taxon>Eukaryota</taxon>
        <taxon>Viridiplantae</taxon>
        <taxon>Streptophyta</taxon>
        <taxon>Embryophyta</taxon>
        <taxon>Tracheophyta</taxon>
        <taxon>Spermatophyta</taxon>
        <taxon>Magnoliopsida</taxon>
        <taxon>eudicotyledons</taxon>
        <taxon>Gunneridae</taxon>
        <taxon>Pentapetalae</taxon>
        <taxon>rosids</taxon>
        <taxon>malvids</taxon>
        <taxon>Myrtales</taxon>
        <taxon>Lythraceae</taxon>
        <taxon>Trapa</taxon>
    </lineage>
</organism>
<dbReference type="AlphaFoldDB" id="A0AAN7KSE1"/>
<proteinExistence type="predicted"/>
<gene>
    <name evidence="3" type="ORF">SAY86_014257</name>
</gene>